<comment type="caution">
    <text evidence="1">The sequence shown here is derived from an EMBL/GenBank/DDBJ whole genome shotgun (WGS) entry which is preliminary data.</text>
</comment>
<proteinExistence type="predicted"/>
<gene>
    <name evidence="1" type="ORF">HanXRQr2_Chr06g0260801</name>
</gene>
<evidence type="ECO:0000313" key="2">
    <source>
        <dbReference type="Proteomes" id="UP000215914"/>
    </source>
</evidence>
<dbReference type="EMBL" id="MNCJ02000321">
    <property type="protein sequence ID" value="KAF5802551.1"/>
    <property type="molecule type" value="Genomic_DNA"/>
</dbReference>
<accession>A0A9K3NJH0</accession>
<dbReference type="Gramene" id="mRNA:HanXRQr2_Chr06g0260801">
    <property type="protein sequence ID" value="mRNA:HanXRQr2_Chr06g0260801"/>
    <property type="gene ID" value="HanXRQr2_Chr06g0260801"/>
</dbReference>
<evidence type="ECO:0000313" key="1">
    <source>
        <dbReference type="EMBL" id="KAF5802551.1"/>
    </source>
</evidence>
<dbReference type="Proteomes" id="UP000215914">
    <property type="component" value="Unassembled WGS sequence"/>
</dbReference>
<reference evidence="1" key="2">
    <citation type="submission" date="2020-06" db="EMBL/GenBank/DDBJ databases">
        <title>Helianthus annuus Genome sequencing and assembly Release 2.</title>
        <authorList>
            <person name="Gouzy J."/>
            <person name="Langlade N."/>
            <person name="Munos S."/>
        </authorList>
    </citation>
    <scope>NUCLEOTIDE SEQUENCE</scope>
    <source>
        <tissue evidence="1">Leaves</tissue>
    </source>
</reference>
<organism evidence="1 2">
    <name type="scientific">Helianthus annuus</name>
    <name type="common">Common sunflower</name>
    <dbReference type="NCBI Taxonomy" id="4232"/>
    <lineage>
        <taxon>Eukaryota</taxon>
        <taxon>Viridiplantae</taxon>
        <taxon>Streptophyta</taxon>
        <taxon>Embryophyta</taxon>
        <taxon>Tracheophyta</taxon>
        <taxon>Spermatophyta</taxon>
        <taxon>Magnoliopsida</taxon>
        <taxon>eudicotyledons</taxon>
        <taxon>Gunneridae</taxon>
        <taxon>Pentapetalae</taxon>
        <taxon>asterids</taxon>
        <taxon>campanulids</taxon>
        <taxon>Asterales</taxon>
        <taxon>Asteraceae</taxon>
        <taxon>Asteroideae</taxon>
        <taxon>Heliantheae alliance</taxon>
        <taxon>Heliantheae</taxon>
        <taxon>Helianthus</taxon>
    </lineage>
</organism>
<sequence length="78" mass="9516">MMMMILRFLLDCSNLLNNLLKKVLNLLRVRNDVLTRHLTSVISDFERFYANGTLQFSADVYIRDLNHRHRFNRCFRRR</sequence>
<reference evidence="1" key="1">
    <citation type="journal article" date="2017" name="Nature">
        <title>The sunflower genome provides insights into oil metabolism, flowering and Asterid evolution.</title>
        <authorList>
            <person name="Badouin H."/>
            <person name="Gouzy J."/>
            <person name="Grassa C.J."/>
            <person name="Murat F."/>
            <person name="Staton S.E."/>
            <person name="Cottret L."/>
            <person name="Lelandais-Briere C."/>
            <person name="Owens G.L."/>
            <person name="Carrere S."/>
            <person name="Mayjonade B."/>
            <person name="Legrand L."/>
            <person name="Gill N."/>
            <person name="Kane N.C."/>
            <person name="Bowers J.E."/>
            <person name="Hubner S."/>
            <person name="Bellec A."/>
            <person name="Berard A."/>
            <person name="Berges H."/>
            <person name="Blanchet N."/>
            <person name="Boniface M.C."/>
            <person name="Brunel D."/>
            <person name="Catrice O."/>
            <person name="Chaidir N."/>
            <person name="Claudel C."/>
            <person name="Donnadieu C."/>
            <person name="Faraut T."/>
            <person name="Fievet G."/>
            <person name="Helmstetter N."/>
            <person name="King M."/>
            <person name="Knapp S.J."/>
            <person name="Lai Z."/>
            <person name="Le Paslier M.C."/>
            <person name="Lippi Y."/>
            <person name="Lorenzon L."/>
            <person name="Mandel J.R."/>
            <person name="Marage G."/>
            <person name="Marchand G."/>
            <person name="Marquand E."/>
            <person name="Bret-Mestries E."/>
            <person name="Morien E."/>
            <person name="Nambeesan S."/>
            <person name="Nguyen T."/>
            <person name="Pegot-Espagnet P."/>
            <person name="Pouilly N."/>
            <person name="Raftis F."/>
            <person name="Sallet E."/>
            <person name="Schiex T."/>
            <person name="Thomas J."/>
            <person name="Vandecasteele C."/>
            <person name="Vares D."/>
            <person name="Vear F."/>
            <person name="Vautrin S."/>
            <person name="Crespi M."/>
            <person name="Mangin B."/>
            <person name="Burke J.M."/>
            <person name="Salse J."/>
            <person name="Munos S."/>
            <person name="Vincourt P."/>
            <person name="Rieseberg L.H."/>
            <person name="Langlade N.B."/>
        </authorList>
    </citation>
    <scope>NUCLEOTIDE SEQUENCE</scope>
    <source>
        <tissue evidence="1">Leaves</tissue>
    </source>
</reference>
<protein>
    <submittedName>
        <fullName evidence="1">Uncharacterized protein</fullName>
    </submittedName>
</protein>
<keyword evidence="2" id="KW-1185">Reference proteome</keyword>
<dbReference type="AlphaFoldDB" id="A0A9K3NJH0"/>
<name>A0A9K3NJH0_HELAN</name>